<dbReference type="Gene3D" id="2.70.70.10">
    <property type="entry name" value="Glucose Permease (Domain IIA)"/>
    <property type="match status" value="1"/>
</dbReference>
<protein>
    <submittedName>
        <fullName evidence="4">M23 family peptidase</fullName>
    </submittedName>
</protein>
<feature type="region of interest" description="Disordered" evidence="2">
    <location>
        <begin position="78"/>
        <end position="99"/>
    </location>
</feature>
<sequence length="256" mass="26956">MLAETECGAAFRNPGRRSDFSRHGVRVRPHGSVFRAMPGFFTPAMPLALSLLASTDGTSPDIPELPRANGPIFRAWAAPRPGPAPGPAAGASAPKTGAPAALPRISSRFGLRLDPFHRATRMHSGIDIPGRIGTPIRAAEDGIVRHAGRAGGYGNLIEIVHPGGTRTRYGHLARILVPAGAQVRRGETIAQMGSTGRSTGSHLHFELHENGRAIDPLPHLRGEAPAQENVPLPATAPHISAFARTRAQTKDSGTVP</sequence>
<dbReference type="CDD" id="cd12797">
    <property type="entry name" value="M23_peptidase"/>
    <property type="match status" value="1"/>
</dbReference>
<dbReference type="SUPFAM" id="SSF51261">
    <property type="entry name" value="Duplicated hybrid motif"/>
    <property type="match status" value="1"/>
</dbReference>
<evidence type="ECO:0000259" key="3">
    <source>
        <dbReference type="Pfam" id="PF01551"/>
    </source>
</evidence>
<organism evidence="4 5">
    <name type="scientific">Sphingomonas koreensis</name>
    <dbReference type="NCBI Taxonomy" id="93064"/>
    <lineage>
        <taxon>Bacteria</taxon>
        <taxon>Pseudomonadati</taxon>
        <taxon>Pseudomonadota</taxon>
        <taxon>Alphaproteobacteria</taxon>
        <taxon>Sphingomonadales</taxon>
        <taxon>Sphingomonadaceae</taxon>
        <taxon>Sphingomonas</taxon>
    </lineage>
</organism>
<proteinExistence type="predicted"/>
<comment type="caution">
    <text evidence="4">The sequence shown here is derived from an EMBL/GenBank/DDBJ whole genome shotgun (WGS) entry which is preliminary data.</text>
</comment>
<evidence type="ECO:0000313" key="4">
    <source>
        <dbReference type="EMBL" id="RSU99282.1"/>
    </source>
</evidence>
<dbReference type="AlphaFoldDB" id="A0AAJ4S1P8"/>
<dbReference type="Pfam" id="PF01551">
    <property type="entry name" value="Peptidase_M23"/>
    <property type="match status" value="1"/>
</dbReference>
<dbReference type="InterPro" id="IPR011055">
    <property type="entry name" value="Dup_hybrid_motif"/>
</dbReference>
<accession>A0AAJ4S1P8</accession>
<dbReference type="EMBL" id="QQWO01000024">
    <property type="protein sequence ID" value="RSU99282.1"/>
    <property type="molecule type" value="Genomic_DNA"/>
</dbReference>
<feature type="region of interest" description="Disordered" evidence="2">
    <location>
        <begin position="1"/>
        <end position="23"/>
    </location>
</feature>
<dbReference type="PANTHER" id="PTHR21666:SF289">
    <property type="entry name" value="L-ALA--D-GLU ENDOPEPTIDASE"/>
    <property type="match status" value="1"/>
</dbReference>
<evidence type="ECO:0000256" key="2">
    <source>
        <dbReference type="SAM" id="MobiDB-lite"/>
    </source>
</evidence>
<feature type="compositionally biased region" description="Low complexity" evidence="2">
    <location>
        <begin position="87"/>
        <end position="99"/>
    </location>
</feature>
<dbReference type="Proteomes" id="UP000286681">
    <property type="component" value="Unassembled WGS sequence"/>
</dbReference>
<name>A0AAJ4S1P8_9SPHN</name>
<dbReference type="GO" id="GO:0004222">
    <property type="term" value="F:metalloendopeptidase activity"/>
    <property type="evidence" value="ECO:0007669"/>
    <property type="project" value="TreeGrafter"/>
</dbReference>
<evidence type="ECO:0000256" key="1">
    <source>
        <dbReference type="ARBA" id="ARBA00022729"/>
    </source>
</evidence>
<keyword evidence="1" id="KW-0732">Signal</keyword>
<feature type="domain" description="M23ase beta-sheet core" evidence="3">
    <location>
        <begin position="121"/>
        <end position="216"/>
    </location>
</feature>
<dbReference type="InterPro" id="IPR016047">
    <property type="entry name" value="M23ase_b-sheet_dom"/>
</dbReference>
<dbReference type="PANTHER" id="PTHR21666">
    <property type="entry name" value="PEPTIDASE-RELATED"/>
    <property type="match status" value="1"/>
</dbReference>
<evidence type="ECO:0000313" key="5">
    <source>
        <dbReference type="Proteomes" id="UP000286681"/>
    </source>
</evidence>
<reference evidence="4 5" key="1">
    <citation type="submission" date="2018-07" db="EMBL/GenBank/DDBJ databases">
        <title>Genomic and Epidemiologic Investigation of an Indolent Hospital Outbreak.</title>
        <authorList>
            <person name="Johnson R.C."/>
            <person name="Deming C."/>
            <person name="Conlan S."/>
            <person name="Zellmer C.J."/>
            <person name="Michelin A.V."/>
            <person name="Lee-Lin S."/>
            <person name="Thomas P.J."/>
            <person name="Park M."/>
            <person name="Weingarten R.A."/>
            <person name="Less J."/>
            <person name="Dekker J.P."/>
            <person name="Frank K.M."/>
            <person name="Musser K.A."/>
            <person name="Mcquiston J.R."/>
            <person name="Henderson D.K."/>
            <person name="Lau A.F."/>
            <person name="Palmore T.N."/>
            <person name="Segre J.A."/>
        </authorList>
    </citation>
    <scope>NUCLEOTIDE SEQUENCE [LARGE SCALE GENOMIC DNA]</scope>
    <source>
        <strain evidence="4 5">SK-NIH.Env10_0317</strain>
    </source>
</reference>
<gene>
    <name evidence="4" type="ORF">CA257_20480</name>
</gene>
<dbReference type="InterPro" id="IPR050570">
    <property type="entry name" value="Cell_wall_metabolism_enzyme"/>
</dbReference>